<dbReference type="EMBL" id="JAHBMK020000001">
    <property type="protein sequence ID" value="MDO8225136.1"/>
    <property type="molecule type" value="Genomic_DNA"/>
</dbReference>
<proteinExistence type="predicted"/>
<dbReference type="RefSeq" id="WP_064814038.1">
    <property type="nucleotide sequence ID" value="NZ_JAHBMK020000001.1"/>
</dbReference>
<gene>
    <name evidence="1" type="ORF">KHP33_009760</name>
</gene>
<keyword evidence="2" id="KW-1185">Reference proteome</keyword>
<sequence length="107" mass="12857">MKIKGIERFITNERRNNVNIEQKKKLIPQGSYCYNEDKLCPFWSVREDRPAYENGYCSYMEKGDWDINKESTPETGLLWDQVKECGEKLDQDDWRGNMFSSFHYKKD</sequence>
<comment type="caution">
    <text evidence="1">The sequence shown here is derived from an EMBL/GenBank/DDBJ whole genome shotgun (WGS) entry which is preliminary data.</text>
</comment>
<reference evidence="1" key="1">
    <citation type="submission" date="2023-07" db="EMBL/GenBank/DDBJ databases">
        <title>Biological control against Fusarium languescens, the causal agent of wilt in Jalapeno peppers, by a novel bacterial subspecies: Bacillus cabrialesii subsp. tritici TSO2.</title>
        <authorList>
            <person name="Montoya-Martinez A.C."/>
            <person name="Figueroa-Brambila K.M."/>
            <person name="Escalante-Beltran A."/>
            <person name="Lopez-Montoya N.D."/>
            <person name="Valenzuela-Ruiz V."/>
            <person name="Parra-Cota F.I."/>
            <person name="Estrada Alvarado M.I."/>
            <person name="De Los Santos Villalobos S."/>
        </authorList>
    </citation>
    <scope>NUCLEOTIDE SEQUENCE</scope>
    <source>
        <strain evidence="1">TSO2</strain>
    </source>
</reference>
<dbReference type="Proteomes" id="UP001177121">
    <property type="component" value="Unassembled WGS sequence"/>
</dbReference>
<protein>
    <submittedName>
        <fullName evidence="1">Uncharacterized protein</fullName>
    </submittedName>
</protein>
<organism evidence="1 2">
    <name type="scientific">Bacillus cabrialesii subsp. tritici</name>
    <dbReference type="NCBI Taxonomy" id="2944916"/>
    <lineage>
        <taxon>Bacteria</taxon>
        <taxon>Bacillati</taxon>
        <taxon>Bacillota</taxon>
        <taxon>Bacilli</taxon>
        <taxon>Bacillales</taxon>
        <taxon>Bacillaceae</taxon>
        <taxon>Bacillus</taxon>
        <taxon>Bacillus cabrialesii</taxon>
    </lineage>
</organism>
<accession>A0ABT9DKB7</accession>
<evidence type="ECO:0000313" key="1">
    <source>
        <dbReference type="EMBL" id="MDO8225136.1"/>
    </source>
</evidence>
<evidence type="ECO:0000313" key="2">
    <source>
        <dbReference type="Proteomes" id="UP001177121"/>
    </source>
</evidence>
<name>A0ABT9DKB7_9BACI</name>